<proteinExistence type="predicted"/>
<dbReference type="EMBL" id="KE123508">
    <property type="protein sequence ID" value="EUT81132.1"/>
    <property type="molecule type" value="Genomic_DNA"/>
</dbReference>
<evidence type="ECO:0000313" key="1">
    <source>
        <dbReference type="EMBL" id="EUT81132.1"/>
    </source>
</evidence>
<dbReference type="AlphaFoldDB" id="W7G0C7"/>
<protein>
    <submittedName>
        <fullName evidence="1">Uncharacterized protein</fullName>
    </submittedName>
</protein>
<reference evidence="1" key="1">
    <citation type="submission" date="2013-02" db="EMBL/GenBank/DDBJ databases">
        <title>The Genome Sequence of Plasmodium falciparum Santa Lucia.</title>
        <authorList>
            <consortium name="The Broad Institute Genome Sequencing Platform"/>
            <consortium name="The Broad Institute Genome Sequencing Center for Infectious Disease"/>
            <person name="Neafsey D."/>
            <person name="Cheeseman I."/>
            <person name="Volkman S."/>
            <person name="Adams J."/>
            <person name="Walker B."/>
            <person name="Young S.K."/>
            <person name="Zeng Q."/>
            <person name="Gargeya S."/>
            <person name="Fitzgerald M."/>
            <person name="Haas B."/>
            <person name="Abouelleil A."/>
            <person name="Alvarado L."/>
            <person name="Arachchi H.M."/>
            <person name="Berlin A.M."/>
            <person name="Chapman S.B."/>
            <person name="Dewar J."/>
            <person name="Goldberg J."/>
            <person name="Griggs A."/>
            <person name="Gujja S."/>
            <person name="Hansen M."/>
            <person name="Howarth C."/>
            <person name="Imamovic A."/>
            <person name="Larimer J."/>
            <person name="McCowan C."/>
            <person name="Murphy C."/>
            <person name="Neiman D."/>
            <person name="Pearson M."/>
            <person name="Priest M."/>
            <person name="Roberts A."/>
            <person name="Saif S."/>
            <person name="Shea T."/>
            <person name="Sisk P."/>
            <person name="Sykes S."/>
            <person name="Wortman J."/>
            <person name="Nusbaum C."/>
            <person name="Birren B."/>
        </authorList>
    </citation>
    <scope>NUCLEOTIDE SEQUENCE [LARGE SCALE GENOMIC DNA]</scope>
    <source>
        <strain evidence="1">Santa Lucia</strain>
    </source>
</reference>
<organism evidence="1">
    <name type="scientific">Plasmodium falciparum Santa Lucia</name>
    <dbReference type="NCBI Taxonomy" id="478859"/>
    <lineage>
        <taxon>Eukaryota</taxon>
        <taxon>Sar</taxon>
        <taxon>Alveolata</taxon>
        <taxon>Apicomplexa</taxon>
        <taxon>Aconoidasida</taxon>
        <taxon>Haemosporida</taxon>
        <taxon>Plasmodiidae</taxon>
        <taxon>Plasmodium</taxon>
        <taxon>Plasmodium (Laverania)</taxon>
    </lineage>
</organism>
<name>W7G0C7_PLAFA</name>
<sequence length="99" mass="12245">MFILYQNVYIIPKYLYYMCMFIYNSKYTLQAKTIEISFSFLLLKIISQYRKKKRNKKFQKLIKRYNIFKYVTIYKSGDYKILKSKPKEKGFSHIKYISK</sequence>
<gene>
    <name evidence="1" type="ORF">PFAG_04351</name>
</gene>
<accession>W7G0C7</accession>
<dbReference type="Proteomes" id="UP000030666">
    <property type="component" value="Unassembled WGS sequence"/>
</dbReference>